<reference evidence="3" key="1">
    <citation type="journal article" date="2014" name="Microb. Cell Fact.">
        <title>Exploiting Issatchenkia orientalis SD108 for succinic acid production.</title>
        <authorList>
            <person name="Xiao H."/>
            <person name="Shao Z."/>
            <person name="Jiang Y."/>
            <person name="Dole S."/>
            <person name="Zhao H."/>
        </authorList>
    </citation>
    <scope>NUCLEOTIDE SEQUENCE [LARGE SCALE GENOMIC DNA]</scope>
    <source>
        <strain evidence="3">SD108</strain>
    </source>
</reference>
<gene>
    <name evidence="2" type="ORF">JL09_g1331</name>
</gene>
<dbReference type="HOGENOM" id="CLU_749137_0_0_1"/>
<dbReference type="InterPro" id="IPR044972">
    <property type="entry name" value="Mot1"/>
</dbReference>
<comment type="caution">
    <text evidence="2">The sequence shown here is derived from an EMBL/GenBank/DDBJ whole genome shotgun (WGS) entry which is preliminary data.</text>
</comment>
<dbReference type="EMBL" id="JQFK01000008">
    <property type="protein sequence ID" value="KGK39579.1"/>
    <property type="molecule type" value="Genomic_DNA"/>
</dbReference>
<dbReference type="AlphaFoldDB" id="A0A099P5M9"/>
<dbReference type="GO" id="GO:0016887">
    <property type="term" value="F:ATP hydrolysis activity"/>
    <property type="evidence" value="ECO:0007669"/>
    <property type="project" value="InterPro"/>
</dbReference>
<name>A0A099P5M9_PICKU</name>
<protein>
    <submittedName>
        <fullName evidence="2">Uncharacterized protein</fullName>
    </submittedName>
</protein>
<dbReference type="GO" id="GO:0017025">
    <property type="term" value="F:TBP-class protein binding"/>
    <property type="evidence" value="ECO:0007669"/>
    <property type="project" value="InterPro"/>
</dbReference>
<sequence length="451" mass="51039">MSRLERLVTILETGSTPYVRNTAADQLADLAKQHPHDTLNLLSRVYPFLFHKKWETRISASRAFGGIISHIPQWDPNADEETAASTTDQCKMENEEDIKVKLEEDCDDEDQEFKLKLEKLLNTDEYEAMLVSFQDWNLNEILTSGCVLLSATDDSFNVFKSDSAGELMNKKLKTSTFTKKIGYDELMTQIKVKTEIEREPSVPSDSSSPVKEENVDTPSQSAKVSARMRALAKRKAKLGNSKPMNVDITQSTISNQLSRSEKLSLDSNPKNELDITSQQNGTKLVIENKPLQETVSSFAKFADHVWILQGVYELLIKSLFSPDWEIRHGSTLGLREIMRFKNQALSAGRVSNKSRSENDERNKKTLEDLIVRILAVLSMDRFGDYVSDTVVAPVRENAAQVLATVIRWVDDKTLQIMFTCLCDLIKQNSLPRVIWEAKHGGLLGLKYFLLQ</sequence>
<dbReference type="InterPro" id="IPR016024">
    <property type="entry name" value="ARM-type_fold"/>
</dbReference>
<feature type="region of interest" description="Disordered" evidence="1">
    <location>
        <begin position="194"/>
        <end position="224"/>
    </location>
</feature>
<dbReference type="eggNOG" id="KOG0392">
    <property type="taxonomic scope" value="Eukaryota"/>
</dbReference>
<evidence type="ECO:0000256" key="1">
    <source>
        <dbReference type="SAM" id="MobiDB-lite"/>
    </source>
</evidence>
<dbReference type="VEuPathDB" id="FungiDB:C5L36_0E03440"/>
<dbReference type="GO" id="GO:0003677">
    <property type="term" value="F:DNA binding"/>
    <property type="evidence" value="ECO:0007669"/>
    <property type="project" value="InterPro"/>
</dbReference>
<dbReference type="Proteomes" id="UP000029867">
    <property type="component" value="Unassembled WGS sequence"/>
</dbReference>
<dbReference type="SUPFAM" id="SSF48371">
    <property type="entry name" value="ARM repeat"/>
    <property type="match status" value="1"/>
</dbReference>
<dbReference type="PANTHER" id="PTHR36498:SF1">
    <property type="entry name" value="TATA-BINDING PROTEIN-ASSOCIATED FACTOR 172"/>
    <property type="match status" value="1"/>
</dbReference>
<dbReference type="PANTHER" id="PTHR36498">
    <property type="entry name" value="TATA-BINDING PROTEIN-ASSOCIATED FACTOR 172"/>
    <property type="match status" value="1"/>
</dbReference>
<organism evidence="2 3">
    <name type="scientific">Pichia kudriavzevii</name>
    <name type="common">Yeast</name>
    <name type="synonym">Issatchenkia orientalis</name>
    <dbReference type="NCBI Taxonomy" id="4909"/>
    <lineage>
        <taxon>Eukaryota</taxon>
        <taxon>Fungi</taxon>
        <taxon>Dikarya</taxon>
        <taxon>Ascomycota</taxon>
        <taxon>Saccharomycotina</taxon>
        <taxon>Pichiomycetes</taxon>
        <taxon>Pichiales</taxon>
        <taxon>Pichiaceae</taxon>
        <taxon>Pichia</taxon>
    </lineage>
</organism>
<accession>A0A099P5M9</accession>
<evidence type="ECO:0000313" key="3">
    <source>
        <dbReference type="Proteomes" id="UP000029867"/>
    </source>
</evidence>
<proteinExistence type="predicted"/>
<evidence type="ECO:0000313" key="2">
    <source>
        <dbReference type="EMBL" id="KGK39579.1"/>
    </source>
</evidence>